<dbReference type="Pfam" id="PF00106">
    <property type="entry name" value="adh_short"/>
    <property type="match status" value="1"/>
</dbReference>
<dbReference type="PROSITE" id="PS00061">
    <property type="entry name" value="ADH_SHORT"/>
    <property type="match status" value="1"/>
</dbReference>
<dbReference type="FunFam" id="3.40.50.720:FF:000084">
    <property type="entry name" value="Short-chain dehydrogenase reductase"/>
    <property type="match status" value="1"/>
</dbReference>
<dbReference type="PANTHER" id="PTHR24321">
    <property type="entry name" value="DEHYDROGENASES, SHORT CHAIN"/>
    <property type="match status" value="1"/>
</dbReference>
<dbReference type="GO" id="GO:0016491">
    <property type="term" value="F:oxidoreductase activity"/>
    <property type="evidence" value="ECO:0007669"/>
    <property type="project" value="UniProtKB-KW"/>
</dbReference>
<reference evidence="5 6" key="1">
    <citation type="journal article" date="2014" name="Nat. Genet.">
        <title>Genome and transcriptome of the porcine whipworm Trichuris suis.</title>
        <authorList>
            <person name="Jex A.R."/>
            <person name="Nejsum P."/>
            <person name="Schwarz E.M."/>
            <person name="Hu L."/>
            <person name="Young N.D."/>
            <person name="Hall R.S."/>
            <person name="Korhonen P.K."/>
            <person name="Liao S."/>
            <person name="Thamsborg S."/>
            <person name="Xia J."/>
            <person name="Xu P."/>
            <person name="Wang S."/>
            <person name="Scheerlinck J.P."/>
            <person name="Hofmann A."/>
            <person name="Sternberg P.W."/>
            <person name="Wang J."/>
            <person name="Gasser R.B."/>
        </authorList>
    </citation>
    <scope>NUCLEOTIDE SEQUENCE [LARGE SCALE GENOMIC DNA]</scope>
    <source>
        <strain evidence="5">DCEP-RM93M</strain>
    </source>
</reference>
<dbReference type="CDD" id="cd05233">
    <property type="entry name" value="SDR_c"/>
    <property type="match status" value="1"/>
</dbReference>
<dbReference type="SUPFAM" id="SSF51735">
    <property type="entry name" value="NAD(P)-binding Rossmann-fold domains"/>
    <property type="match status" value="1"/>
</dbReference>
<evidence type="ECO:0000313" key="6">
    <source>
        <dbReference type="Proteomes" id="UP000030764"/>
    </source>
</evidence>
<organism evidence="5 6">
    <name type="scientific">Trichuris suis</name>
    <name type="common">pig whipworm</name>
    <dbReference type="NCBI Taxonomy" id="68888"/>
    <lineage>
        <taxon>Eukaryota</taxon>
        <taxon>Metazoa</taxon>
        <taxon>Ecdysozoa</taxon>
        <taxon>Nematoda</taxon>
        <taxon>Enoplea</taxon>
        <taxon>Dorylaimia</taxon>
        <taxon>Trichinellida</taxon>
        <taxon>Trichuridae</taxon>
        <taxon>Trichuris</taxon>
    </lineage>
</organism>
<evidence type="ECO:0000256" key="3">
    <source>
        <dbReference type="RuleBase" id="RU000363"/>
    </source>
</evidence>
<evidence type="ECO:0008006" key="7">
    <source>
        <dbReference type="Google" id="ProtNLM"/>
    </source>
</evidence>
<dbReference type="PRINTS" id="PR00081">
    <property type="entry name" value="GDHRDH"/>
</dbReference>
<comment type="similarity">
    <text evidence="1 3">Belongs to the short-chain dehydrogenases/reductases (SDR) family.</text>
</comment>
<protein>
    <recommendedName>
        <fullName evidence="7">Oxidoreductase, short chain dehydrogenase/reductase family protein</fullName>
    </recommendedName>
</protein>
<evidence type="ECO:0000313" key="5">
    <source>
        <dbReference type="EMBL" id="KFD53054.1"/>
    </source>
</evidence>
<name>A0A085M758_9BILA</name>
<dbReference type="InterPro" id="IPR020904">
    <property type="entry name" value="Sc_DH/Rdtase_CS"/>
</dbReference>
<sequence>MSKAMALPPLAVISFAVSLPFSASQSAMTMLAPSLAARMATALPIPLAPPISVIGLDIEPTDPNATIAGRFSGKTLLVTGGARGMGRATAIRAAREGANVVIADWLDKEGQETAEEIQRNGGNAIYVHTDVSNTKDTYAMVEAAVSKFGSLDLALNAAGVIDGVYSGHGVDLDAQDELLFRKIHEATDKYFDKVMAINAGGAFKSLRAELAQMVKQGKGGAIVTIGSSTAIAAQSAIPAYVASKHAISGLIRSAAIDYARYGIRVNSVNMANTDTDLLKRFREVLKKRYERGETDHFTLLKSYSLLQNADSQKRFSTVWEQAAIILFLLSDEASAMTGSTVSSKFAPFKLEDLIRMDDCAQTDEDVSALKGACSPCKMQMKEMGAIIFGTNFPTCETSSCLESRKLASSHHRKERKNTCKENAESNQSLGTPTWNGGSSVLCT</sequence>
<evidence type="ECO:0000256" key="2">
    <source>
        <dbReference type="ARBA" id="ARBA00023002"/>
    </source>
</evidence>
<keyword evidence="6" id="KW-1185">Reference proteome</keyword>
<dbReference type="Gene3D" id="3.40.50.720">
    <property type="entry name" value="NAD(P)-binding Rossmann-like Domain"/>
    <property type="match status" value="1"/>
</dbReference>
<gene>
    <name evidence="5" type="ORF">M513_05968</name>
</gene>
<dbReference type="AlphaFoldDB" id="A0A085M758"/>
<proteinExistence type="inferred from homology"/>
<dbReference type="PANTHER" id="PTHR24321:SF8">
    <property type="entry name" value="ESTRADIOL 17-BETA-DEHYDROGENASE 8-RELATED"/>
    <property type="match status" value="1"/>
</dbReference>
<dbReference type="PRINTS" id="PR00080">
    <property type="entry name" value="SDRFAMILY"/>
</dbReference>
<accession>A0A085M758</accession>
<dbReference type="InterPro" id="IPR002347">
    <property type="entry name" value="SDR_fam"/>
</dbReference>
<dbReference type="InterPro" id="IPR036291">
    <property type="entry name" value="NAD(P)-bd_dom_sf"/>
</dbReference>
<evidence type="ECO:0000256" key="4">
    <source>
        <dbReference type="SAM" id="MobiDB-lite"/>
    </source>
</evidence>
<feature type="region of interest" description="Disordered" evidence="4">
    <location>
        <begin position="411"/>
        <end position="443"/>
    </location>
</feature>
<feature type="compositionally biased region" description="Polar residues" evidence="4">
    <location>
        <begin position="424"/>
        <end position="443"/>
    </location>
</feature>
<dbReference type="EMBL" id="KL363220">
    <property type="protein sequence ID" value="KFD53054.1"/>
    <property type="molecule type" value="Genomic_DNA"/>
</dbReference>
<keyword evidence="2" id="KW-0560">Oxidoreductase</keyword>
<dbReference type="Proteomes" id="UP000030764">
    <property type="component" value="Unassembled WGS sequence"/>
</dbReference>
<evidence type="ECO:0000256" key="1">
    <source>
        <dbReference type="ARBA" id="ARBA00006484"/>
    </source>
</evidence>